<comment type="caution">
    <text evidence="2">The sequence shown here is derived from an EMBL/GenBank/DDBJ whole genome shotgun (WGS) entry which is preliminary data.</text>
</comment>
<evidence type="ECO:0000313" key="2">
    <source>
        <dbReference type="EMBL" id="KAF5851858.1"/>
    </source>
</evidence>
<proteinExistence type="predicted"/>
<feature type="transmembrane region" description="Helical" evidence="1">
    <location>
        <begin position="151"/>
        <end position="168"/>
    </location>
</feature>
<name>A0A8H5ZJS2_COCSA</name>
<keyword evidence="1" id="KW-1133">Transmembrane helix</keyword>
<gene>
    <name evidence="2" type="ORF">GGP41_000602</name>
</gene>
<accession>A0A8H5ZJS2</accession>
<keyword evidence="1" id="KW-0472">Membrane</keyword>
<feature type="transmembrane region" description="Helical" evidence="1">
    <location>
        <begin position="78"/>
        <end position="95"/>
    </location>
</feature>
<protein>
    <submittedName>
        <fullName evidence="2">Uncharacterized protein</fullName>
    </submittedName>
</protein>
<dbReference type="AlphaFoldDB" id="A0A8H5ZJS2"/>
<organism evidence="2 3">
    <name type="scientific">Cochliobolus sativus</name>
    <name type="common">Common root rot and spot blotch fungus</name>
    <name type="synonym">Bipolaris sorokiniana</name>
    <dbReference type="NCBI Taxonomy" id="45130"/>
    <lineage>
        <taxon>Eukaryota</taxon>
        <taxon>Fungi</taxon>
        <taxon>Dikarya</taxon>
        <taxon>Ascomycota</taxon>
        <taxon>Pezizomycotina</taxon>
        <taxon>Dothideomycetes</taxon>
        <taxon>Pleosporomycetidae</taxon>
        <taxon>Pleosporales</taxon>
        <taxon>Pleosporineae</taxon>
        <taxon>Pleosporaceae</taxon>
        <taxon>Bipolaris</taxon>
    </lineage>
</organism>
<dbReference type="EMBL" id="WNKQ01000004">
    <property type="protein sequence ID" value="KAF5851858.1"/>
    <property type="molecule type" value="Genomic_DNA"/>
</dbReference>
<evidence type="ECO:0000313" key="3">
    <source>
        <dbReference type="Proteomes" id="UP000624244"/>
    </source>
</evidence>
<dbReference type="Proteomes" id="UP000624244">
    <property type="component" value="Unassembled WGS sequence"/>
</dbReference>
<evidence type="ECO:0000256" key="1">
    <source>
        <dbReference type="SAM" id="Phobius"/>
    </source>
</evidence>
<reference evidence="2" key="1">
    <citation type="submission" date="2019-11" db="EMBL/GenBank/DDBJ databases">
        <title>Bipolaris sorokiniana Genome sequencing.</title>
        <authorList>
            <person name="Wang H."/>
        </authorList>
    </citation>
    <scope>NUCLEOTIDE SEQUENCE</scope>
</reference>
<dbReference type="PROSITE" id="PS51257">
    <property type="entry name" value="PROKAR_LIPOPROTEIN"/>
    <property type="match status" value="1"/>
</dbReference>
<sequence length="169" mass="18241">MPPARLSSPSPPHFALACVPVRPACPASSCLPASQPARPLPTTPACFFSLAHHPLASTNARTCPCPCTLVAHYSMRRGVLVLVVAVVIPGGAPSYHHPIIPRIHNCLYLVLYSTVHMPPSGAHHGQQARQAVEGAVRLGEPMPGHSWLERLWGWLSFVVVVWLLRHLTG</sequence>
<keyword evidence="1" id="KW-0812">Transmembrane</keyword>